<sequence length="266" mass="28414">MGDTPIGDVTHAERQVLDALRRRAYGPDADIFDDPAALSRLRELEDRIRLERLPVEPGRALFVGSAAAPPDSPAAEPDGIRPAVVIESAPAPTHTSRWHPRLLAGTAAAAVMIGAVTVNGIHSEPADEAGIVKTVAVADQQRDYQRYIDGLRDDVLSLPGSAAFADRIIRDQLRPYGTLYGRIVGSGPTTDHEFCMIISDLPTSSITCISIENAYANPVSVTLPSWYADSRSDDFLTGHGRLVSYTLMPGGSVVAVPTDSSDSART</sequence>
<proteinExistence type="predicted"/>
<dbReference type="Proteomes" id="UP001499933">
    <property type="component" value="Unassembled WGS sequence"/>
</dbReference>
<organism evidence="1 2">
    <name type="scientific">Microbacterium deminutum</name>
    <dbReference type="NCBI Taxonomy" id="344164"/>
    <lineage>
        <taxon>Bacteria</taxon>
        <taxon>Bacillati</taxon>
        <taxon>Actinomycetota</taxon>
        <taxon>Actinomycetes</taxon>
        <taxon>Micrococcales</taxon>
        <taxon>Microbacteriaceae</taxon>
        <taxon>Microbacterium</taxon>
    </lineage>
</organism>
<comment type="caution">
    <text evidence="1">The sequence shown here is derived from an EMBL/GenBank/DDBJ whole genome shotgun (WGS) entry which is preliminary data.</text>
</comment>
<name>A0ABN2QIH8_9MICO</name>
<gene>
    <name evidence="1" type="ORF">GCM10009776_13700</name>
</gene>
<evidence type="ECO:0000313" key="2">
    <source>
        <dbReference type="Proteomes" id="UP001499933"/>
    </source>
</evidence>
<dbReference type="EMBL" id="BAAAOG010000002">
    <property type="protein sequence ID" value="GAA1953091.1"/>
    <property type="molecule type" value="Genomic_DNA"/>
</dbReference>
<reference evidence="1 2" key="1">
    <citation type="journal article" date="2019" name="Int. J. Syst. Evol. Microbiol.">
        <title>The Global Catalogue of Microorganisms (GCM) 10K type strain sequencing project: providing services to taxonomists for standard genome sequencing and annotation.</title>
        <authorList>
            <consortium name="The Broad Institute Genomics Platform"/>
            <consortium name="The Broad Institute Genome Sequencing Center for Infectious Disease"/>
            <person name="Wu L."/>
            <person name="Ma J."/>
        </authorList>
    </citation>
    <scope>NUCLEOTIDE SEQUENCE [LARGE SCALE GENOMIC DNA]</scope>
    <source>
        <strain evidence="1 2">JCM 14901</strain>
    </source>
</reference>
<keyword evidence="2" id="KW-1185">Reference proteome</keyword>
<evidence type="ECO:0000313" key="1">
    <source>
        <dbReference type="EMBL" id="GAA1953091.1"/>
    </source>
</evidence>
<protein>
    <submittedName>
        <fullName evidence="1">Uncharacterized protein</fullName>
    </submittedName>
</protein>
<dbReference type="RefSeq" id="WP_344092699.1">
    <property type="nucleotide sequence ID" value="NZ_BAAAOG010000002.1"/>
</dbReference>
<accession>A0ABN2QIH8</accession>